<dbReference type="PANTHER" id="PTHR42905:SF2">
    <property type="entry name" value="PHOSPHOENOLPYRUVATE CARBOXYLASE FAMILY PROTEIN"/>
    <property type="match status" value="1"/>
</dbReference>
<dbReference type="RefSeq" id="XP_007838601.1">
    <property type="nucleotide sequence ID" value="XM_007840410.1"/>
</dbReference>
<dbReference type="PANTHER" id="PTHR42905">
    <property type="entry name" value="PHOSPHOENOLPYRUVATE CARBOXYLASE"/>
    <property type="match status" value="1"/>
</dbReference>
<comment type="catalytic activity">
    <reaction evidence="1">
        <text>(2S,3R)-3-hydroxybutane-1,2,3-tricarboxylate = pyruvate + succinate</text>
        <dbReference type="Rhea" id="RHEA:16809"/>
        <dbReference type="ChEBI" id="CHEBI:15361"/>
        <dbReference type="ChEBI" id="CHEBI:30031"/>
        <dbReference type="ChEBI" id="CHEBI:57429"/>
        <dbReference type="EC" id="4.1.3.30"/>
    </reaction>
</comment>
<dbReference type="InterPro" id="IPR040442">
    <property type="entry name" value="Pyrv_kinase-like_dom_sf"/>
</dbReference>
<dbReference type="GeneID" id="19276842"/>
<dbReference type="InterPro" id="IPR018523">
    <property type="entry name" value="Isocitrate_lyase_ph_CS"/>
</dbReference>
<dbReference type="SUPFAM" id="SSF51621">
    <property type="entry name" value="Phosphoenolpyruvate/pyruvate domain"/>
    <property type="match status" value="1"/>
</dbReference>
<proteinExistence type="predicted"/>
<protein>
    <recommendedName>
        <fullName evidence="4">Carboxyvinyl-carboxyphosphonate phosphorylmutase</fullName>
    </recommendedName>
</protein>
<dbReference type="Gene3D" id="3.20.20.60">
    <property type="entry name" value="Phosphoenolpyruvate-binding domains"/>
    <property type="match status" value="1"/>
</dbReference>
<dbReference type="InterPro" id="IPR015813">
    <property type="entry name" value="Pyrv/PenolPyrv_kinase-like_dom"/>
</dbReference>
<dbReference type="eggNOG" id="KOG1260">
    <property type="taxonomic scope" value="Eukaryota"/>
</dbReference>
<reference evidence="3" key="1">
    <citation type="journal article" date="2015" name="BMC Genomics">
        <title>Genomic and transcriptomic analysis of the endophytic fungus Pestalotiopsis fici reveals its lifestyle and high potential for synthesis of natural products.</title>
        <authorList>
            <person name="Wang X."/>
            <person name="Zhang X."/>
            <person name="Liu L."/>
            <person name="Xiang M."/>
            <person name="Wang W."/>
            <person name="Sun X."/>
            <person name="Che Y."/>
            <person name="Guo L."/>
            <person name="Liu G."/>
            <person name="Guo L."/>
            <person name="Wang C."/>
            <person name="Yin W.B."/>
            <person name="Stadler M."/>
            <person name="Zhang X."/>
            <person name="Liu X."/>
        </authorList>
    </citation>
    <scope>NUCLEOTIDE SEQUENCE [LARGE SCALE GENOMIC DNA]</scope>
    <source>
        <strain evidence="3">W106-1 / CGMCC3.15140</strain>
    </source>
</reference>
<accession>W3WTF8</accession>
<evidence type="ECO:0000256" key="1">
    <source>
        <dbReference type="ARBA" id="ARBA00001050"/>
    </source>
</evidence>
<dbReference type="KEGG" id="pfy:PFICI_11829"/>
<dbReference type="Proteomes" id="UP000030651">
    <property type="component" value="Unassembled WGS sequence"/>
</dbReference>
<dbReference type="InParanoid" id="W3WTF8"/>
<dbReference type="AlphaFoldDB" id="W3WTF8"/>
<dbReference type="STRING" id="1229662.W3WTF8"/>
<dbReference type="HOGENOM" id="CLU_027389_3_0_1"/>
<dbReference type="EMBL" id="KI912117">
    <property type="protein sequence ID" value="ETS76442.1"/>
    <property type="molecule type" value="Genomic_DNA"/>
</dbReference>
<dbReference type="InterPro" id="IPR039556">
    <property type="entry name" value="ICL/PEPM"/>
</dbReference>
<evidence type="ECO:0008006" key="4">
    <source>
        <dbReference type="Google" id="ProtNLM"/>
    </source>
</evidence>
<dbReference type="OMA" id="ERYTEDG"/>
<evidence type="ECO:0000313" key="2">
    <source>
        <dbReference type="EMBL" id="ETS76442.1"/>
    </source>
</evidence>
<evidence type="ECO:0000313" key="3">
    <source>
        <dbReference type="Proteomes" id="UP000030651"/>
    </source>
</evidence>
<dbReference type="OrthoDB" id="1923844at2759"/>
<dbReference type="CDD" id="cd00377">
    <property type="entry name" value="ICL_PEPM"/>
    <property type="match status" value="1"/>
</dbReference>
<name>W3WTF8_PESFW</name>
<organism evidence="2 3">
    <name type="scientific">Pestalotiopsis fici (strain W106-1 / CGMCC3.15140)</name>
    <dbReference type="NCBI Taxonomy" id="1229662"/>
    <lineage>
        <taxon>Eukaryota</taxon>
        <taxon>Fungi</taxon>
        <taxon>Dikarya</taxon>
        <taxon>Ascomycota</taxon>
        <taxon>Pezizomycotina</taxon>
        <taxon>Sordariomycetes</taxon>
        <taxon>Xylariomycetidae</taxon>
        <taxon>Amphisphaeriales</taxon>
        <taxon>Sporocadaceae</taxon>
        <taxon>Pestalotiopsis</taxon>
    </lineage>
</organism>
<sequence length="308" mass="32732">MAPAQTKGAAKLRELIANPEKIVVAPGVHDGLTARMALNVGFDALYMTGAGTAASRLGQPDLGLTTVDDMATNAGMIAGLDRDVPVIADADTGFGGPLMVARTTEKYILQGVAGFHIEDQITTKRCGHLMGKELVDVDTYGARIRAAAHARERMGQDIVIIARTDALQSLGFDEAIFRLKAAVKAGADVAFLEGMTDKDQMARVVKEMAPTPCFLNMVGGGLTPLINAKEAQDLGFKIVIWPLLGLTSVYIATREFCKELKETGEIKNRYGSDGKIDGGVRDVFELCGLSKCSAFDQEMGGTSFSKGV</sequence>
<dbReference type="Pfam" id="PF13714">
    <property type="entry name" value="PEP_mutase"/>
    <property type="match status" value="1"/>
</dbReference>
<gene>
    <name evidence="2" type="ORF">PFICI_11829</name>
</gene>
<keyword evidence="3" id="KW-1185">Reference proteome</keyword>
<dbReference type="GO" id="GO:0046421">
    <property type="term" value="F:methylisocitrate lyase activity"/>
    <property type="evidence" value="ECO:0007669"/>
    <property type="project" value="UniProtKB-EC"/>
</dbReference>
<dbReference type="PROSITE" id="PS00161">
    <property type="entry name" value="ISOCITRATE_LYASE"/>
    <property type="match status" value="1"/>
</dbReference>